<dbReference type="PROSITE" id="PS51375">
    <property type="entry name" value="PPR"/>
    <property type="match status" value="4"/>
</dbReference>
<protein>
    <recommendedName>
        <fullName evidence="6">Pentacotripeptide-repeat region of PRORP domain-containing protein</fullName>
    </recommendedName>
</protein>
<evidence type="ECO:0000256" key="3">
    <source>
        <dbReference type="PROSITE-ProRule" id="PRU00708"/>
    </source>
</evidence>
<dbReference type="Pfam" id="PF01535">
    <property type="entry name" value="PPR"/>
    <property type="match status" value="2"/>
</dbReference>
<dbReference type="EMBL" id="EF087523">
    <property type="protein sequence ID" value="ABK26762.1"/>
    <property type="molecule type" value="mRNA"/>
</dbReference>
<sequence length="298" mass="33219">MPIHRICLRKSTSALRFFSQKSTPNIMFSIFSSQGLNKSPTFSQKLFSDRSAFLPFSLHSMHISTPSGDELREKQAADVSLNGENKIGDENLGGNNSVGDRNAPDGDSNSPEDADQIFQKMKETGLVPNAVAMLDGLSKDGLVQEAMKLFGEMREKGNIPEVIVYTAVVEGFCRAKKLDDAKRIFKKMKDNGVVPNAFSYCVLIQGLCKDKKLEEAVDYSLEMLDQGWRPNVATFVSIIDGFCKELRSDEAKAVINQFKEKGFIVDEKAVREYMDKKGPFFPSVWEVMFGKRAARGTI</sequence>
<dbReference type="AlphaFoldDB" id="A9P1K1"/>
<evidence type="ECO:0000256" key="1">
    <source>
        <dbReference type="ARBA" id="ARBA00007626"/>
    </source>
</evidence>
<name>A9P1K1_PICSI</name>
<feature type="repeat" description="PPR" evidence="3">
    <location>
        <begin position="196"/>
        <end position="230"/>
    </location>
</feature>
<organism evidence="5">
    <name type="scientific">Picea sitchensis</name>
    <name type="common">Sitka spruce</name>
    <name type="synonym">Pinus sitchensis</name>
    <dbReference type="NCBI Taxonomy" id="3332"/>
    <lineage>
        <taxon>Eukaryota</taxon>
        <taxon>Viridiplantae</taxon>
        <taxon>Streptophyta</taxon>
        <taxon>Embryophyta</taxon>
        <taxon>Tracheophyta</taxon>
        <taxon>Spermatophyta</taxon>
        <taxon>Pinopsida</taxon>
        <taxon>Pinidae</taxon>
        <taxon>Conifers I</taxon>
        <taxon>Pinales</taxon>
        <taxon>Pinaceae</taxon>
        <taxon>Picea</taxon>
    </lineage>
</organism>
<feature type="region of interest" description="Disordered" evidence="4">
    <location>
        <begin position="83"/>
        <end position="113"/>
    </location>
</feature>
<keyword evidence="2" id="KW-0677">Repeat</keyword>
<dbReference type="Gene3D" id="1.25.40.10">
    <property type="entry name" value="Tetratricopeptide repeat domain"/>
    <property type="match status" value="1"/>
</dbReference>
<evidence type="ECO:0000256" key="4">
    <source>
        <dbReference type="SAM" id="MobiDB-lite"/>
    </source>
</evidence>
<dbReference type="InterPro" id="IPR011990">
    <property type="entry name" value="TPR-like_helical_dom_sf"/>
</dbReference>
<evidence type="ECO:0008006" key="6">
    <source>
        <dbReference type="Google" id="ProtNLM"/>
    </source>
</evidence>
<dbReference type="Pfam" id="PF13041">
    <property type="entry name" value="PPR_2"/>
    <property type="match status" value="1"/>
</dbReference>
<comment type="similarity">
    <text evidence="1">Belongs to the PPR family. P subfamily.</text>
</comment>
<feature type="repeat" description="PPR" evidence="3">
    <location>
        <begin position="161"/>
        <end position="195"/>
    </location>
</feature>
<accession>A9P1K1</accession>
<evidence type="ECO:0000256" key="2">
    <source>
        <dbReference type="ARBA" id="ARBA00022737"/>
    </source>
</evidence>
<proteinExistence type="evidence at transcript level"/>
<reference evidence="5" key="1">
    <citation type="journal article" date="2008" name="BMC Genomics">
        <title>A conifer genomics resource of 200,000 spruce (Picea spp.) ESTs and 6,464 high-quality, sequence-finished full-length cDNAs for Sitka spruce (Picea sitchensis).</title>
        <authorList>
            <person name="Ralph S.G."/>
            <person name="Chun H.J."/>
            <person name="Kolosova N."/>
            <person name="Cooper D."/>
            <person name="Oddy C."/>
            <person name="Ritland C.E."/>
            <person name="Kirkpatrick R."/>
            <person name="Moore R."/>
            <person name="Barber S."/>
            <person name="Holt R.A."/>
            <person name="Jones S.J."/>
            <person name="Marra M.A."/>
            <person name="Douglas C.J."/>
            <person name="Ritland K."/>
            <person name="Bohlmann J."/>
        </authorList>
    </citation>
    <scope>NUCLEOTIDE SEQUENCE</scope>
    <source>
        <tissue evidence="5">Green portion of the leader tissue</tissue>
    </source>
</reference>
<dbReference type="PANTHER" id="PTHR47941">
    <property type="entry name" value="PENTATRICOPEPTIDE REPEAT-CONTAINING PROTEIN 3, MITOCHONDRIAL"/>
    <property type="match status" value="1"/>
</dbReference>
<evidence type="ECO:0000313" key="5">
    <source>
        <dbReference type="EMBL" id="ABK26762.1"/>
    </source>
</evidence>
<dbReference type="NCBIfam" id="TIGR00756">
    <property type="entry name" value="PPR"/>
    <property type="match status" value="5"/>
</dbReference>
<feature type="repeat" description="PPR" evidence="3">
    <location>
        <begin position="231"/>
        <end position="265"/>
    </location>
</feature>
<feature type="repeat" description="PPR" evidence="3">
    <location>
        <begin position="126"/>
        <end position="160"/>
    </location>
</feature>
<dbReference type="InterPro" id="IPR002885">
    <property type="entry name" value="PPR_rpt"/>
</dbReference>